<evidence type="ECO:0000256" key="3">
    <source>
        <dbReference type="ARBA" id="ARBA00022448"/>
    </source>
</evidence>
<keyword evidence="7" id="KW-0598">Phosphotransferase system</keyword>
<keyword evidence="6" id="KW-0808">Transferase</keyword>
<dbReference type="Gene3D" id="3.40.930.10">
    <property type="entry name" value="Mannitol-specific EII, Chain A"/>
    <property type="match status" value="1"/>
</dbReference>
<protein>
    <recommendedName>
        <fullName evidence="2">Mannitol-specific phosphotransferase enzyme IIA component</fullName>
    </recommendedName>
    <alternativeName>
        <fullName evidence="10">EIIA</fullName>
    </alternativeName>
    <alternativeName>
        <fullName evidence="11">EIII</fullName>
    </alternativeName>
    <alternativeName>
        <fullName evidence="9">PTS system mannitol-specific EIIA component</fullName>
    </alternativeName>
</protein>
<evidence type="ECO:0000256" key="1">
    <source>
        <dbReference type="ARBA" id="ARBA00002434"/>
    </source>
</evidence>
<evidence type="ECO:0000259" key="12">
    <source>
        <dbReference type="PROSITE" id="PS51094"/>
    </source>
</evidence>
<evidence type="ECO:0000256" key="10">
    <source>
        <dbReference type="ARBA" id="ARBA00030956"/>
    </source>
</evidence>
<organism evidence="13 14">
    <name type="scientific">Kroppenstedtia guangzhouensis</name>
    <dbReference type="NCBI Taxonomy" id="1274356"/>
    <lineage>
        <taxon>Bacteria</taxon>
        <taxon>Bacillati</taxon>
        <taxon>Bacillota</taxon>
        <taxon>Bacilli</taxon>
        <taxon>Bacillales</taxon>
        <taxon>Thermoactinomycetaceae</taxon>
        <taxon>Kroppenstedtia</taxon>
    </lineage>
</organism>
<dbReference type="InterPro" id="IPR002178">
    <property type="entry name" value="PTS_EIIA_type-2_dom"/>
</dbReference>
<proteinExistence type="predicted"/>
<evidence type="ECO:0000313" key="13">
    <source>
        <dbReference type="EMBL" id="GGA42299.1"/>
    </source>
</evidence>
<dbReference type="PANTHER" id="PTHR30181">
    <property type="entry name" value="MANNITOL PERMEASE IIC COMPONENT"/>
    <property type="match status" value="1"/>
</dbReference>
<comment type="function">
    <text evidence="1">The phosphoenolpyruvate-dependent sugar phosphotransferase system (sugar PTS), a major carbohydrate active transport system, catalyzes the phosphorylation of incoming sugar substrates concomitantly with their translocation across the cell membrane. The enzyme II CmtAB PTS system is involved in D-mannitol transport.</text>
</comment>
<evidence type="ECO:0000256" key="11">
    <source>
        <dbReference type="ARBA" id="ARBA00030962"/>
    </source>
</evidence>
<dbReference type="RefSeq" id="WP_188431323.1">
    <property type="nucleotide sequence ID" value="NZ_BMEX01000004.1"/>
</dbReference>
<keyword evidence="14" id="KW-1185">Reference proteome</keyword>
<reference evidence="14" key="1">
    <citation type="journal article" date="2019" name="Int. J. Syst. Evol. Microbiol.">
        <title>The Global Catalogue of Microorganisms (GCM) 10K type strain sequencing project: providing services to taxonomists for standard genome sequencing and annotation.</title>
        <authorList>
            <consortium name="The Broad Institute Genomics Platform"/>
            <consortium name="The Broad Institute Genome Sequencing Center for Infectious Disease"/>
            <person name="Wu L."/>
            <person name="Ma J."/>
        </authorList>
    </citation>
    <scope>NUCLEOTIDE SEQUENCE [LARGE SCALE GENOMIC DNA]</scope>
    <source>
        <strain evidence="14">CGMCC 1.12404</strain>
    </source>
</reference>
<evidence type="ECO:0000256" key="5">
    <source>
        <dbReference type="ARBA" id="ARBA00022597"/>
    </source>
</evidence>
<comment type="caution">
    <text evidence="13">The sequence shown here is derived from an EMBL/GenBank/DDBJ whole genome shotgun (WGS) entry which is preliminary data.</text>
</comment>
<dbReference type="InterPro" id="IPR016152">
    <property type="entry name" value="PTrfase/Anion_transptr"/>
</dbReference>
<evidence type="ECO:0000313" key="14">
    <source>
        <dbReference type="Proteomes" id="UP000617979"/>
    </source>
</evidence>
<dbReference type="SUPFAM" id="SSF55804">
    <property type="entry name" value="Phoshotransferase/anion transport protein"/>
    <property type="match status" value="1"/>
</dbReference>
<keyword evidence="5" id="KW-0762">Sugar transport</keyword>
<evidence type="ECO:0000256" key="7">
    <source>
        <dbReference type="ARBA" id="ARBA00022683"/>
    </source>
</evidence>
<dbReference type="InterPro" id="IPR050893">
    <property type="entry name" value="Sugar_PTS"/>
</dbReference>
<name>A0ABQ1GEU9_9BACL</name>
<dbReference type="Pfam" id="PF00359">
    <property type="entry name" value="PTS_EIIA_2"/>
    <property type="match status" value="1"/>
</dbReference>
<dbReference type="PROSITE" id="PS51094">
    <property type="entry name" value="PTS_EIIA_TYPE_2"/>
    <property type="match status" value="1"/>
</dbReference>
<evidence type="ECO:0000256" key="9">
    <source>
        <dbReference type="ARBA" id="ARBA00029908"/>
    </source>
</evidence>
<accession>A0ABQ1GEU9</accession>
<keyword evidence="8" id="KW-0418">Kinase</keyword>
<feature type="domain" description="PTS EIIA type-2" evidence="12">
    <location>
        <begin position="4"/>
        <end position="144"/>
    </location>
</feature>
<dbReference type="PROSITE" id="PS00372">
    <property type="entry name" value="PTS_EIIA_TYPE_2_HIS"/>
    <property type="match status" value="1"/>
</dbReference>
<dbReference type="EMBL" id="BMEX01000004">
    <property type="protein sequence ID" value="GGA42299.1"/>
    <property type="molecule type" value="Genomic_DNA"/>
</dbReference>
<keyword evidence="4" id="KW-0597">Phosphoprotein</keyword>
<evidence type="ECO:0000256" key="2">
    <source>
        <dbReference type="ARBA" id="ARBA00014783"/>
    </source>
</evidence>
<dbReference type="PANTHER" id="PTHR30181:SF2">
    <property type="entry name" value="PTS SYSTEM MANNITOL-SPECIFIC EIICBA COMPONENT"/>
    <property type="match status" value="1"/>
</dbReference>
<evidence type="ECO:0000256" key="8">
    <source>
        <dbReference type="ARBA" id="ARBA00022777"/>
    </source>
</evidence>
<gene>
    <name evidence="13" type="primary">mtlF</name>
    <name evidence="13" type="ORF">GCM10007416_14100</name>
</gene>
<evidence type="ECO:0000256" key="6">
    <source>
        <dbReference type="ARBA" id="ARBA00022679"/>
    </source>
</evidence>
<dbReference type="CDD" id="cd00211">
    <property type="entry name" value="PTS_IIA_fru"/>
    <property type="match status" value="1"/>
</dbReference>
<sequence length="145" mass="15714">MSHPILTEKTVLLNANVKNKEEAVRLAGQLLVDQGCVEPSYIDRMLEREQSLSTYIGNSVAIPHGTEKGKKNILRSGISILQIPGGVDFGDGQMAKILIGIAGKGNEHMEILSKIALVCAEEENVSKMIHARSKGELFSLFDGVN</sequence>
<keyword evidence="3" id="KW-0813">Transport</keyword>
<dbReference type="Proteomes" id="UP000617979">
    <property type="component" value="Unassembled WGS sequence"/>
</dbReference>
<evidence type="ECO:0000256" key="4">
    <source>
        <dbReference type="ARBA" id="ARBA00022553"/>
    </source>
</evidence>